<dbReference type="Proteomes" id="UP000520814">
    <property type="component" value="Unassembled WGS sequence"/>
</dbReference>
<protein>
    <submittedName>
        <fullName evidence="1">Uncharacterized protein</fullName>
    </submittedName>
</protein>
<accession>A0A7W9SML4</accession>
<dbReference type="EMBL" id="JACHGW010000001">
    <property type="protein sequence ID" value="MBB6049421.1"/>
    <property type="molecule type" value="Genomic_DNA"/>
</dbReference>
<gene>
    <name evidence="1" type="ORF">HNQ39_001183</name>
</gene>
<sequence>MATVAGGWLGEYHFDSGFPEPCGFEATFSAVGPDGMFHGTILDDGPLGEAVLHHARQVGDEVIFTKVYRQKRRGLLPVRYEGRLLNDGKLLRGKWAIVHSRYGTTGWWEARRTWDALEVGLADEEAEVQQRELVTAR</sequence>
<keyword evidence="2" id="KW-1185">Reference proteome</keyword>
<evidence type="ECO:0000313" key="1">
    <source>
        <dbReference type="EMBL" id="MBB6049421.1"/>
    </source>
</evidence>
<comment type="caution">
    <text evidence="1">The sequence shown here is derived from an EMBL/GenBank/DDBJ whole genome shotgun (WGS) entry which is preliminary data.</text>
</comment>
<name>A0A7W9SML4_ARMRO</name>
<organism evidence="1 2">
    <name type="scientific">Armatimonas rosea</name>
    <dbReference type="NCBI Taxonomy" id="685828"/>
    <lineage>
        <taxon>Bacteria</taxon>
        <taxon>Bacillati</taxon>
        <taxon>Armatimonadota</taxon>
        <taxon>Armatimonadia</taxon>
        <taxon>Armatimonadales</taxon>
        <taxon>Armatimonadaceae</taxon>
        <taxon>Armatimonas</taxon>
    </lineage>
</organism>
<dbReference type="RefSeq" id="WP_184193027.1">
    <property type="nucleotide sequence ID" value="NZ_JACHGW010000001.1"/>
</dbReference>
<evidence type="ECO:0000313" key="2">
    <source>
        <dbReference type="Proteomes" id="UP000520814"/>
    </source>
</evidence>
<dbReference type="AlphaFoldDB" id="A0A7W9SML4"/>
<proteinExistence type="predicted"/>
<reference evidence="1 2" key="1">
    <citation type="submission" date="2020-08" db="EMBL/GenBank/DDBJ databases">
        <title>Genomic Encyclopedia of Type Strains, Phase IV (KMG-IV): sequencing the most valuable type-strain genomes for metagenomic binning, comparative biology and taxonomic classification.</title>
        <authorList>
            <person name="Goeker M."/>
        </authorList>
    </citation>
    <scope>NUCLEOTIDE SEQUENCE [LARGE SCALE GENOMIC DNA]</scope>
    <source>
        <strain evidence="1 2">DSM 23562</strain>
    </source>
</reference>